<comment type="subunit">
    <text evidence="7">Homotrimer. Homotrimerization increases the affinity of HSF1 to DNA. Interacts with transcriptional coregulator SSA1 on chromatin.</text>
</comment>
<dbReference type="SUPFAM" id="SSF46785">
    <property type="entry name" value="Winged helix' DNA-binding domain"/>
    <property type="match status" value="1"/>
</dbReference>
<dbReference type="AlphaFoldDB" id="A0A8H5LM01"/>
<comment type="caution">
    <text evidence="11">The sequence shown here is derived from an EMBL/GenBank/DDBJ whole genome shotgun (WGS) entry which is preliminary data.</text>
</comment>
<organism evidence="11 12">
    <name type="scientific">Leucocoprinus leucothites</name>
    <dbReference type="NCBI Taxonomy" id="201217"/>
    <lineage>
        <taxon>Eukaryota</taxon>
        <taxon>Fungi</taxon>
        <taxon>Dikarya</taxon>
        <taxon>Basidiomycota</taxon>
        <taxon>Agaricomycotina</taxon>
        <taxon>Agaricomycetes</taxon>
        <taxon>Agaricomycetidae</taxon>
        <taxon>Agaricales</taxon>
        <taxon>Agaricineae</taxon>
        <taxon>Agaricaceae</taxon>
        <taxon>Leucocoprinus</taxon>
    </lineage>
</organism>
<dbReference type="Proteomes" id="UP000559027">
    <property type="component" value="Unassembled WGS sequence"/>
</dbReference>
<evidence type="ECO:0000256" key="2">
    <source>
        <dbReference type="ARBA" id="ARBA00006403"/>
    </source>
</evidence>
<evidence type="ECO:0000256" key="8">
    <source>
        <dbReference type="RuleBase" id="RU004020"/>
    </source>
</evidence>
<dbReference type="EMBL" id="JAACJO010000002">
    <property type="protein sequence ID" value="KAF5362151.1"/>
    <property type="molecule type" value="Genomic_DNA"/>
</dbReference>
<feature type="region of interest" description="Disordered" evidence="9">
    <location>
        <begin position="50"/>
        <end position="190"/>
    </location>
</feature>
<dbReference type="GO" id="GO:0043565">
    <property type="term" value="F:sequence-specific DNA binding"/>
    <property type="evidence" value="ECO:0007669"/>
    <property type="project" value="InterPro"/>
</dbReference>
<dbReference type="FunFam" id="1.10.10.10:FF:000027">
    <property type="entry name" value="Heat shock transcription factor 1"/>
    <property type="match status" value="1"/>
</dbReference>
<feature type="compositionally biased region" description="Low complexity" evidence="9">
    <location>
        <begin position="417"/>
        <end position="433"/>
    </location>
</feature>
<evidence type="ECO:0000256" key="1">
    <source>
        <dbReference type="ARBA" id="ARBA00004123"/>
    </source>
</evidence>
<feature type="compositionally biased region" description="Polar residues" evidence="9">
    <location>
        <begin position="701"/>
        <end position="716"/>
    </location>
</feature>
<feature type="compositionally biased region" description="Basic residues" evidence="9">
    <location>
        <begin position="436"/>
        <end position="446"/>
    </location>
</feature>
<feature type="compositionally biased region" description="Low complexity" evidence="9">
    <location>
        <begin position="630"/>
        <end position="666"/>
    </location>
</feature>
<feature type="region of interest" description="Disordered" evidence="9">
    <location>
        <begin position="615"/>
        <end position="748"/>
    </location>
</feature>
<dbReference type="OrthoDB" id="60033at2759"/>
<dbReference type="PANTHER" id="PTHR10015:SF427">
    <property type="entry name" value="HEAT SHOCK FACTOR PROTEIN"/>
    <property type="match status" value="1"/>
</dbReference>
<feature type="domain" description="HSF-type DNA-binding" evidence="10">
    <location>
        <begin position="249"/>
        <end position="273"/>
    </location>
</feature>
<evidence type="ECO:0000256" key="4">
    <source>
        <dbReference type="ARBA" id="ARBA00023125"/>
    </source>
</evidence>
<feature type="compositionally biased region" description="Low complexity" evidence="9">
    <location>
        <begin position="64"/>
        <end position="82"/>
    </location>
</feature>
<keyword evidence="3" id="KW-0805">Transcription regulation</keyword>
<feature type="compositionally biased region" description="Low complexity" evidence="9">
    <location>
        <begin position="90"/>
        <end position="103"/>
    </location>
</feature>
<evidence type="ECO:0000313" key="11">
    <source>
        <dbReference type="EMBL" id="KAF5362151.1"/>
    </source>
</evidence>
<dbReference type="InterPro" id="IPR036388">
    <property type="entry name" value="WH-like_DNA-bd_sf"/>
</dbReference>
<feature type="compositionally biased region" description="Gly residues" evidence="9">
    <location>
        <begin position="738"/>
        <end position="748"/>
    </location>
</feature>
<sequence length="748" mass="77829">MDSYHQQHWDNYPSLSLSGLNVTSPPALSPATPLSPYHHQLHHPQQQFNFDHQNAPAPFDDRNTQQQPQSTPPSSSRPSTSAGPPPQPPSGSSSGPAPLLSIPHPRKRSSSSAAATLSHVEESMYDESASAVQGQTLDLGSTSEDLEMRSPIDGSGSNSGAEDGLAYGGTSTPGGLGESGRGSGTGSGGLPLGMAGSMNILGKPMATNNFVTKLYQMINDPKSAHFIAWTELGTSFVVSNVGEFSRSILGSHFKHNNFSSFVRQLNMYGFHKINRTPRAQRTSTDAQTWEFSHHKFLRGRPDLLDEIKRKALEPDPTIKHRVELPGEVAAQLGAMRDENRRLWEHLNMERKKTEKLAGLVNRLWDVVSKGFPGSVPPFPNDLFDSSSSASDSPNIYITSPTTTSRYPPPLSINFNQSLHSIQSPSSSPTSTDFPHSHQHQHQHHPTHPSLSRQQSYQPTAFASGGQVGASVGSASRPTDPNDTTNPSSPSAMEGVYDDENSTGSGNGVNGSAQNSGPRGSGGVKRQRLSTDEQSGMPGMGGLGVNVNMNGYNHHLQPHGHPGQYTAPPHHAHHLAGDVSTVSSPGTTAPPSLLGVPGINLSAGGVPPGLGSAVAGGVGGVKRSSRARSDSAPLGPYSYSSASSLSGGNNPSSANGGLGIGPTWLGGRPRSGSGLVTLNRPGTGAGGPGGMPPGIGLGRNMGNLSGLANLSSPSVNTAPGGAPQPRPPSSTQQGLNGTDIGGVQTGNPS</sequence>
<protein>
    <recommendedName>
        <fullName evidence="10">HSF-type DNA-binding domain-containing protein</fullName>
    </recommendedName>
</protein>
<feature type="compositionally biased region" description="Gly residues" evidence="9">
    <location>
        <begin position="682"/>
        <end position="698"/>
    </location>
</feature>
<evidence type="ECO:0000313" key="12">
    <source>
        <dbReference type="Proteomes" id="UP000559027"/>
    </source>
</evidence>
<keyword evidence="5" id="KW-0804">Transcription</keyword>
<feature type="compositionally biased region" description="Polar residues" evidence="9">
    <location>
        <begin position="476"/>
        <end position="490"/>
    </location>
</feature>
<dbReference type="Pfam" id="PF00447">
    <property type="entry name" value="HSF_DNA-bind"/>
    <property type="match status" value="1"/>
</dbReference>
<dbReference type="GO" id="GO:0003700">
    <property type="term" value="F:DNA-binding transcription factor activity"/>
    <property type="evidence" value="ECO:0007669"/>
    <property type="project" value="InterPro"/>
</dbReference>
<feature type="region of interest" description="Disordered" evidence="9">
    <location>
        <begin position="385"/>
        <end position="547"/>
    </location>
</feature>
<dbReference type="PRINTS" id="PR00056">
    <property type="entry name" value="HSFDOMAIN"/>
</dbReference>
<evidence type="ECO:0000256" key="3">
    <source>
        <dbReference type="ARBA" id="ARBA00023015"/>
    </source>
</evidence>
<name>A0A8H5LM01_9AGAR</name>
<gene>
    <name evidence="11" type="ORF">D9756_002158</name>
</gene>
<keyword evidence="6" id="KW-0539">Nucleus</keyword>
<keyword evidence="12" id="KW-1185">Reference proteome</keyword>
<evidence type="ECO:0000256" key="5">
    <source>
        <dbReference type="ARBA" id="ARBA00023163"/>
    </source>
</evidence>
<feature type="compositionally biased region" description="Low complexity" evidence="9">
    <location>
        <begin position="385"/>
        <end position="405"/>
    </location>
</feature>
<reference evidence="11 12" key="1">
    <citation type="journal article" date="2020" name="ISME J.">
        <title>Uncovering the hidden diversity of litter-decomposition mechanisms in mushroom-forming fungi.</title>
        <authorList>
            <person name="Floudas D."/>
            <person name="Bentzer J."/>
            <person name="Ahren D."/>
            <person name="Johansson T."/>
            <person name="Persson P."/>
            <person name="Tunlid A."/>
        </authorList>
    </citation>
    <scope>NUCLEOTIDE SEQUENCE [LARGE SCALE GENOMIC DNA]</scope>
    <source>
        <strain evidence="11 12">CBS 146.42</strain>
    </source>
</reference>
<dbReference type="GO" id="GO:0005634">
    <property type="term" value="C:nucleus"/>
    <property type="evidence" value="ECO:0007669"/>
    <property type="project" value="UniProtKB-SubCell"/>
</dbReference>
<evidence type="ECO:0000256" key="6">
    <source>
        <dbReference type="ARBA" id="ARBA00023242"/>
    </source>
</evidence>
<keyword evidence="4" id="KW-0238">DNA-binding</keyword>
<feature type="compositionally biased region" description="Low complexity" evidence="9">
    <location>
        <begin position="460"/>
        <end position="475"/>
    </location>
</feature>
<comment type="subcellular location">
    <subcellularLocation>
        <location evidence="1">Nucleus</location>
    </subcellularLocation>
</comment>
<evidence type="ECO:0000256" key="7">
    <source>
        <dbReference type="ARBA" id="ARBA00062171"/>
    </source>
</evidence>
<accession>A0A8H5LM01</accession>
<dbReference type="InterPro" id="IPR000232">
    <property type="entry name" value="HSF_DNA-bd"/>
</dbReference>
<comment type="similarity">
    <text evidence="2 8">Belongs to the HSF family.</text>
</comment>
<dbReference type="Gene3D" id="1.10.10.10">
    <property type="entry name" value="Winged helix-like DNA-binding domain superfamily/Winged helix DNA-binding domain"/>
    <property type="match status" value="1"/>
</dbReference>
<evidence type="ECO:0000256" key="9">
    <source>
        <dbReference type="SAM" id="MobiDB-lite"/>
    </source>
</evidence>
<feature type="compositionally biased region" description="Gly residues" evidence="9">
    <location>
        <begin position="171"/>
        <end position="190"/>
    </location>
</feature>
<dbReference type="SMART" id="SM00415">
    <property type="entry name" value="HSF"/>
    <property type="match status" value="1"/>
</dbReference>
<feature type="compositionally biased region" description="Polar residues" evidence="9">
    <location>
        <begin position="130"/>
        <end position="143"/>
    </location>
</feature>
<dbReference type="PROSITE" id="PS00434">
    <property type="entry name" value="HSF_DOMAIN"/>
    <property type="match status" value="1"/>
</dbReference>
<evidence type="ECO:0000259" key="10">
    <source>
        <dbReference type="PROSITE" id="PS00434"/>
    </source>
</evidence>
<proteinExistence type="inferred from homology"/>
<dbReference type="InterPro" id="IPR036390">
    <property type="entry name" value="WH_DNA-bd_sf"/>
</dbReference>
<dbReference type="PANTHER" id="PTHR10015">
    <property type="entry name" value="HEAT SHOCK TRANSCRIPTION FACTOR"/>
    <property type="match status" value="1"/>
</dbReference>